<sequence length="297" mass="31864">MMRIQCLILALLPSLALADGALVMQPQPDGSLIMLTEGTASTGEKGVFTFMQKAGKSLTVQAMPGGGGHCAGSALALESLQLTFAFAQEGSRLSCGESVLLDGPEQPRRVSVRVENNAAMRSVDWWGKIGDGLRQQIGSVSFRSEGEGTDVYSLYLDLSVLKAQSPTLTASFEKPDIRLGMVGDIHDVNAVTKLRISKTRQAENSVIPYALTFESSQKKDYQYRLRTSSNGEFIPYRISVGGKEVGPSSAYHGQIPAGEMTSDVLNVQFSLLGRDTRGIDAGERLLDTVTAVITPKS</sequence>
<reference evidence="2 3" key="1">
    <citation type="submission" date="2014-08" db="EMBL/GenBank/DDBJ databases">
        <title>Genome sequences of NCPPB Pectobacterium isolates.</title>
        <authorList>
            <person name="Glover R.H."/>
            <person name="Sapp M."/>
            <person name="Elphinstone J."/>
        </authorList>
    </citation>
    <scope>NUCLEOTIDE SEQUENCE [LARGE SCALE GENOMIC DNA]</scope>
    <source>
        <strain evidence="2 3">NCPPB3841</strain>
    </source>
</reference>
<accession>A0ABR4VPS3</accession>
<evidence type="ECO:0000313" key="3">
    <source>
        <dbReference type="Proteomes" id="UP000029447"/>
    </source>
</evidence>
<gene>
    <name evidence="2" type="ORF">KU75_11265</name>
</gene>
<organism evidence="2 3">
    <name type="scientific">Pectobacterium odoriferum</name>
    <dbReference type="NCBI Taxonomy" id="78398"/>
    <lineage>
        <taxon>Bacteria</taxon>
        <taxon>Pseudomonadati</taxon>
        <taxon>Pseudomonadota</taxon>
        <taxon>Gammaproteobacteria</taxon>
        <taxon>Enterobacterales</taxon>
        <taxon>Pectobacteriaceae</taxon>
        <taxon>Pectobacterium</taxon>
    </lineage>
</organism>
<protein>
    <submittedName>
        <fullName evidence="2">Uncharacterized protein</fullName>
    </submittedName>
</protein>
<dbReference type="RefSeq" id="WP_039493115.1">
    <property type="nucleotide sequence ID" value="NZ_JACDRW010000020.1"/>
</dbReference>
<keyword evidence="3" id="KW-1185">Reference proteome</keyword>
<dbReference type="Proteomes" id="UP000029447">
    <property type="component" value="Unassembled WGS sequence"/>
</dbReference>
<comment type="caution">
    <text evidence="2">The sequence shown here is derived from an EMBL/GenBank/DDBJ whole genome shotgun (WGS) entry which is preliminary data.</text>
</comment>
<proteinExistence type="predicted"/>
<dbReference type="EMBL" id="JQOF01000008">
    <property type="protein sequence ID" value="KGA41362.1"/>
    <property type="molecule type" value="Genomic_DNA"/>
</dbReference>
<name>A0ABR4VPS3_9GAMM</name>
<evidence type="ECO:0000256" key="1">
    <source>
        <dbReference type="SAM" id="SignalP"/>
    </source>
</evidence>
<feature type="signal peptide" evidence="1">
    <location>
        <begin position="1"/>
        <end position="18"/>
    </location>
</feature>
<feature type="chain" id="PRO_5047287064" evidence="1">
    <location>
        <begin position="19"/>
        <end position="297"/>
    </location>
</feature>
<evidence type="ECO:0000313" key="2">
    <source>
        <dbReference type="EMBL" id="KGA41362.1"/>
    </source>
</evidence>
<keyword evidence="1" id="KW-0732">Signal</keyword>